<dbReference type="RefSeq" id="WP_171543617.1">
    <property type="nucleotide sequence ID" value="NZ_JABERG010000001.1"/>
</dbReference>
<proteinExistence type="predicted"/>
<accession>A0ABX1V0I4</accession>
<name>A0ABX1V0I4_9GAMM</name>
<protein>
    <submittedName>
        <fullName evidence="1">Uncharacterized protein</fullName>
    </submittedName>
</protein>
<dbReference type="Proteomes" id="UP000546536">
    <property type="component" value="Unassembled WGS sequence"/>
</dbReference>
<keyword evidence="2" id="KW-1185">Reference proteome</keyword>
<comment type="caution">
    <text evidence="1">The sequence shown here is derived from an EMBL/GenBank/DDBJ whole genome shotgun (WGS) entry which is preliminary data.</text>
</comment>
<dbReference type="EMBL" id="JABERG010000001">
    <property type="protein sequence ID" value="NNH86543.1"/>
    <property type="molecule type" value="Genomic_DNA"/>
</dbReference>
<organism evidence="1 2">
    <name type="scientific">Acinetobacter terrae</name>
    <dbReference type="NCBI Taxonomy" id="2731247"/>
    <lineage>
        <taxon>Bacteria</taxon>
        <taxon>Pseudomonadati</taxon>
        <taxon>Pseudomonadota</taxon>
        <taxon>Gammaproteobacteria</taxon>
        <taxon>Moraxellales</taxon>
        <taxon>Moraxellaceae</taxon>
        <taxon>Acinetobacter</taxon>
        <taxon>Acinetobacter Taxon 24</taxon>
    </lineage>
</organism>
<evidence type="ECO:0000313" key="2">
    <source>
        <dbReference type="Proteomes" id="UP000546536"/>
    </source>
</evidence>
<reference evidence="1 2" key="1">
    <citation type="submission" date="2020-04" db="EMBL/GenBank/DDBJ databases">
        <title>Acinetobacter Taxon 24.</title>
        <authorList>
            <person name="Nemec A."/>
            <person name="Radolfova-Krizova L."/>
            <person name="Higgins P.G."/>
            <person name="Spanelova P."/>
        </authorList>
    </citation>
    <scope>NUCLEOTIDE SEQUENCE [LARGE SCALE GENOMIC DNA]</scope>
    <source>
        <strain evidence="1 2">ANC 4279</strain>
    </source>
</reference>
<gene>
    <name evidence="1" type="ORF">HLH13_02210</name>
</gene>
<evidence type="ECO:0000313" key="1">
    <source>
        <dbReference type="EMBL" id="NNH86543.1"/>
    </source>
</evidence>
<sequence>MIDLTKIVKDTIGAESFYPLEKTQNAIFSCDSTDINFAKDMLNTFKRNYEKLNQQINNEDFYDDYYFDIEFKTLFLAIDRLYSLLGNNQSEEDRLDATIYQSYIRSQDKHLRVALEELYANASVKALN</sequence>